<evidence type="ECO:0000256" key="4">
    <source>
        <dbReference type="ARBA" id="ARBA00022989"/>
    </source>
</evidence>
<feature type="transmembrane region" description="Helical" evidence="6">
    <location>
        <begin position="49"/>
        <end position="72"/>
    </location>
</feature>
<evidence type="ECO:0000256" key="1">
    <source>
        <dbReference type="ARBA" id="ARBA00004141"/>
    </source>
</evidence>
<keyword evidence="4 6" id="KW-1133">Transmembrane helix</keyword>
<feature type="transmembrane region" description="Helical" evidence="6">
    <location>
        <begin position="194"/>
        <end position="214"/>
    </location>
</feature>
<keyword evidence="8" id="KW-1185">Reference proteome</keyword>
<feature type="transmembrane region" description="Helical" evidence="6">
    <location>
        <begin position="270"/>
        <end position="292"/>
    </location>
</feature>
<evidence type="ECO:0000256" key="3">
    <source>
        <dbReference type="ARBA" id="ARBA00022692"/>
    </source>
</evidence>
<dbReference type="EMBL" id="JBANFI010000006">
    <property type="protein sequence ID" value="MFK7161422.1"/>
    <property type="molecule type" value="Genomic_DNA"/>
</dbReference>
<dbReference type="RefSeq" id="WP_405340210.1">
    <property type="nucleotide sequence ID" value="NZ_JBANFI010000006.1"/>
</dbReference>
<sequence>MFTLLSPSRRQEILTLWSRAWPIILSNASIPLLGLVDTAVLGHTPDSRYLAGVALGAVVFSFLYWGLGFLRMGTTGLMALASGRQDSAAMSRLLLQSLTLALVLGLLLQGVRPWLGEIISWLDGSAEAQQLATDYASLRLWSAPAVLIQYVVLGCALGLGKTRIVLLLLVVANSLNILLDLIFVLGLGMASQGVALATLIAEVSAALLGSLWLVRQTKQLGLGWPASWSEASQGWVQLVRVNRDLMLRTLTLLLALAFFTRQGAQQGNVVLAANALLMQIIMLSSYLLDGLAQAIEGRFGQAYARDQQEAVRVVQAGILLSFGTGFAITLMIGLGGESLIQLLTQLPEVQETARQYLPWLWLILPLSVASYLFDGVFIGATWTQAMRDTLFFSALGYLLIWWLLTPWGNHGLWMAFLWLNTLRGLSLGWLLYRRLPAIFVWRSTPS</sequence>
<dbReference type="CDD" id="cd13136">
    <property type="entry name" value="MATE_DinF_like"/>
    <property type="match status" value="1"/>
</dbReference>
<feature type="transmembrane region" description="Helical" evidence="6">
    <location>
        <begin position="313"/>
        <end position="336"/>
    </location>
</feature>
<keyword evidence="5 6" id="KW-0472">Membrane</keyword>
<feature type="transmembrane region" description="Helical" evidence="6">
    <location>
        <begin position="356"/>
        <end position="373"/>
    </location>
</feature>
<comment type="similarity">
    <text evidence="2">Belongs to the multi antimicrobial extrusion (MATE) (TC 2.A.66.1) family.</text>
</comment>
<evidence type="ECO:0000313" key="7">
    <source>
        <dbReference type="EMBL" id="MFK7161422.1"/>
    </source>
</evidence>
<feature type="transmembrane region" description="Helical" evidence="6">
    <location>
        <begin position="385"/>
        <end position="404"/>
    </location>
</feature>
<name>A0ABW8PYR5_9GAMM</name>
<comment type="subcellular location">
    <subcellularLocation>
        <location evidence="1">Membrane</location>
        <topology evidence="1">Multi-pass membrane protein</topology>
    </subcellularLocation>
</comment>
<dbReference type="PANTHER" id="PTHR42893">
    <property type="entry name" value="PROTEIN DETOXIFICATION 44, CHLOROPLASTIC-RELATED"/>
    <property type="match status" value="1"/>
</dbReference>
<gene>
    <name evidence="7" type="ORF">V6U78_10275</name>
</gene>
<dbReference type="InterPro" id="IPR002528">
    <property type="entry name" value="MATE_fam"/>
</dbReference>
<reference evidence="7 8" key="1">
    <citation type="submission" date="2024-02" db="EMBL/GenBank/DDBJ databases">
        <title>Marinospirillum sp. MEB 164 isolated from Lonar lake sediment.</title>
        <authorList>
            <person name="Joshi A."/>
            <person name="Thite S."/>
        </authorList>
    </citation>
    <scope>NUCLEOTIDE SEQUENCE [LARGE SCALE GENOMIC DNA]</scope>
    <source>
        <strain evidence="7 8">MEB164</strain>
    </source>
</reference>
<protein>
    <submittedName>
        <fullName evidence="7">MATE family efflux transporter</fullName>
    </submittedName>
</protein>
<dbReference type="PANTHER" id="PTHR42893:SF46">
    <property type="entry name" value="PROTEIN DETOXIFICATION 44, CHLOROPLASTIC"/>
    <property type="match status" value="1"/>
</dbReference>
<dbReference type="NCBIfam" id="TIGR00797">
    <property type="entry name" value="matE"/>
    <property type="match status" value="1"/>
</dbReference>
<organism evidence="7 8">
    <name type="scientific">Marinospirillum alkalitolerans</name>
    <dbReference type="NCBI Taxonomy" id="3123374"/>
    <lineage>
        <taxon>Bacteria</taxon>
        <taxon>Pseudomonadati</taxon>
        <taxon>Pseudomonadota</taxon>
        <taxon>Gammaproteobacteria</taxon>
        <taxon>Oceanospirillales</taxon>
        <taxon>Oceanospirillaceae</taxon>
        <taxon>Marinospirillum</taxon>
    </lineage>
</organism>
<evidence type="ECO:0000313" key="8">
    <source>
        <dbReference type="Proteomes" id="UP001621714"/>
    </source>
</evidence>
<comment type="caution">
    <text evidence="7">The sequence shown here is derived from an EMBL/GenBank/DDBJ whole genome shotgun (WGS) entry which is preliminary data.</text>
</comment>
<keyword evidence="3 6" id="KW-0812">Transmembrane</keyword>
<feature type="transmembrane region" description="Helical" evidence="6">
    <location>
        <begin position="140"/>
        <end position="159"/>
    </location>
</feature>
<evidence type="ECO:0000256" key="2">
    <source>
        <dbReference type="ARBA" id="ARBA00010199"/>
    </source>
</evidence>
<accession>A0ABW8PYR5</accession>
<feature type="transmembrane region" description="Helical" evidence="6">
    <location>
        <begin position="166"/>
        <end position="188"/>
    </location>
</feature>
<feature type="transmembrane region" description="Helical" evidence="6">
    <location>
        <begin position="21"/>
        <end position="43"/>
    </location>
</feature>
<dbReference type="InterPro" id="IPR044644">
    <property type="entry name" value="DinF-like"/>
</dbReference>
<evidence type="ECO:0000256" key="6">
    <source>
        <dbReference type="SAM" id="Phobius"/>
    </source>
</evidence>
<dbReference type="Proteomes" id="UP001621714">
    <property type="component" value="Unassembled WGS sequence"/>
</dbReference>
<evidence type="ECO:0000256" key="5">
    <source>
        <dbReference type="ARBA" id="ARBA00023136"/>
    </source>
</evidence>
<feature type="transmembrane region" description="Helical" evidence="6">
    <location>
        <begin position="410"/>
        <end position="432"/>
    </location>
</feature>
<feature type="transmembrane region" description="Helical" evidence="6">
    <location>
        <begin position="245"/>
        <end position="264"/>
    </location>
</feature>
<feature type="transmembrane region" description="Helical" evidence="6">
    <location>
        <begin position="93"/>
        <end position="111"/>
    </location>
</feature>
<proteinExistence type="inferred from homology"/>
<dbReference type="Pfam" id="PF01554">
    <property type="entry name" value="MatE"/>
    <property type="match status" value="2"/>
</dbReference>